<proteinExistence type="predicted"/>
<keyword evidence="1" id="KW-0472">Membrane</keyword>
<dbReference type="OrthoDB" id="1467821at2"/>
<comment type="caution">
    <text evidence="2">The sequence shown here is derived from an EMBL/GenBank/DDBJ whole genome shotgun (WGS) entry which is preliminary data.</text>
</comment>
<keyword evidence="1" id="KW-0812">Transmembrane</keyword>
<name>A0A418PMB8_9BACT</name>
<evidence type="ECO:0000313" key="2">
    <source>
        <dbReference type="EMBL" id="RIW12707.1"/>
    </source>
</evidence>
<dbReference type="RefSeq" id="WP_119479272.1">
    <property type="nucleotide sequence ID" value="NZ_QXML01000012.1"/>
</dbReference>
<sequence>MEQKEVKRTGLFNNWGTVIILCASLGLAPFVPEPHIWGKLKWVAGGAVGMKLMDWGDLVFHGLPWVLVIRLGFIELKNRMKPQTSKVLK</sequence>
<keyword evidence="3" id="KW-1185">Reference proteome</keyword>
<feature type="transmembrane region" description="Helical" evidence="1">
    <location>
        <begin position="58"/>
        <end position="76"/>
    </location>
</feature>
<protein>
    <recommendedName>
        <fullName evidence="4">RND transporter</fullName>
    </recommendedName>
</protein>
<dbReference type="Proteomes" id="UP000283522">
    <property type="component" value="Unassembled WGS sequence"/>
</dbReference>
<feature type="transmembrane region" description="Helical" evidence="1">
    <location>
        <begin position="12"/>
        <end position="31"/>
    </location>
</feature>
<organism evidence="2 3">
    <name type="scientific">Algoriphagus lacus</name>
    <dbReference type="NCBI Taxonomy" id="2056311"/>
    <lineage>
        <taxon>Bacteria</taxon>
        <taxon>Pseudomonadati</taxon>
        <taxon>Bacteroidota</taxon>
        <taxon>Cytophagia</taxon>
        <taxon>Cytophagales</taxon>
        <taxon>Cyclobacteriaceae</taxon>
        <taxon>Algoriphagus</taxon>
    </lineage>
</organism>
<accession>A0A418PMB8</accession>
<evidence type="ECO:0000313" key="3">
    <source>
        <dbReference type="Proteomes" id="UP000283522"/>
    </source>
</evidence>
<gene>
    <name evidence="2" type="ORF">D0X99_18080</name>
</gene>
<evidence type="ECO:0000256" key="1">
    <source>
        <dbReference type="SAM" id="Phobius"/>
    </source>
</evidence>
<dbReference type="AlphaFoldDB" id="A0A418PMB8"/>
<dbReference type="EMBL" id="QXML01000012">
    <property type="protein sequence ID" value="RIW12707.1"/>
    <property type="molecule type" value="Genomic_DNA"/>
</dbReference>
<keyword evidence="1" id="KW-1133">Transmembrane helix</keyword>
<evidence type="ECO:0008006" key="4">
    <source>
        <dbReference type="Google" id="ProtNLM"/>
    </source>
</evidence>
<reference evidence="2 3" key="1">
    <citation type="submission" date="2018-09" db="EMBL/GenBank/DDBJ databases">
        <authorList>
            <person name="Wang X."/>
            <person name="Du Z."/>
        </authorList>
    </citation>
    <scope>NUCLEOTIDE SEQUENCE [LARGE SCALE GENOMIC DNA]</scope>
    <source>
        <strain evidence="2 3">N3</strain>
    </source>
</reference>